<evidence type="ECO:0000313" key="2">
    <source>
        <dbReference type="EMBL" id="MST34774.1"/>
    </source>
</evidence>
<comment type="caution">
    <text evidence="2">The sequence shown here is derived from an EMBL/GenBank/DDBJ whole genome shotgun (WGS) entry which is preliminary data.</text>
</comment>
<protein>
    <submittedName>
        <fullName evidence="2">VOC family protein</fullName>
    </submittedName>
</protein>
<accession>A0ABW9QYM5</accession>
<dbReference type="EMBL" id="WJHE01001207">
    <property type="protein sequence ID" value="MST34774.1"/>
    <property type="molecule type" value="Genomic_DNA"/>
</dbReference>
<dbReference type="CDD" id="cd06587">
    <property type="entry name" value="VOC"/>
    <property type="match status" value="1"/>
</dbReference>
<dbReference type="PROSITE" id="PS51819">
    <property type="entry name" value="VOC"/>
    <property type="match status" value="1"/>
</dbReference>
<dbReference type="InterPro" id="IPR041581">
    <property type="entry name" value="Glyoxalase_6"/>
</dbReference>
<dbReference type="InterPro" id="IPR029068">
    <property type="entry name" value="Glyas_Bleomycin-R_OHBP_Dase"/>
</dbReference>
<name>A0ABW9QYM5_9ACTN</name>
<dbReference type="PANTHER" id="PTHR35908:SF1">
    <property type="entry name" value="CONSERVED PROTEIN"/>
    <property type="match status" value="1"/>
</dbReference>
<dbReference type="PANTHER" id="PTHR35908">
    <property type="entry name" value="HYPOTHETICAL FUSION PROTEIN"/>
    <property type="match status" value="1"/>
</dbReference>
<reference evidence="2 3" key="1">
    <citation type="submission" date="2019-11" db="EMBL/GenBank/DDBJ databases">
        <title>Acidiferrimicrobium australis gen. nov., sp. nov., an acidophilic and obligately heterotrophic, member of the Actinobacteria that catalyses dissimilatory oxido- reduction of iron isolated from metal-rich acidic water in Chile.</title>
        <authorList>
            <person name="Gonzalez D."/>
            <person name="Huber K."/>
            <person name="Hedrich S."/>
            <person name="Rojas-Villalobos C."/>
            <person name="Quatrini R."/>
            <person name="Dinamarca M.A."/>
            <person name="Schwarz A."/>
            <person name="Canales C."/>
            <person name="Nancucheo I."/>
        </authorList>
    </citation>
    <scope>NUCLEOTIDE SEQUENCE [LARGE SCALE GENOMIC DNA]</scope>
    <source>
        <strain evidence="2 3">USS-CCA1</strain>
    </source>
</reference>
<dbReference type="Pfam" id="PF18029">
    <property type="entry name" value="Glyoxalase_6"/>
    <property type="match status" value="1"/>
</dbReference>
<evidence type="ECO:0000259" key="1">
    <source>
        <dbReference type="PROSITE" id="PS51819"/>
    </source>
</evidence>
<proteinExistence type="predicted"/>
<keyword evidence="3" id="KW-1185">Reference proteome</keyword>
<gene>
    <name evidence="2" type="ORF">GHK86_18860</name>
</gene>
<sequence length="119" mass="13075">MHLEIGIDCSDPDRLADFWEAALGAPGRRGDGRPYVQLLDVPGLPPVYFQRVPEGKVVKNRLHLDLFVADIEREVERLVALGATAHEEVHEGGERWRVLTDPEGNEFCICKEGGSAAGA</sequence>
<organism evidence="2 3">
    <name type="scientific">Acidiferrimicrobium australe</name>
    <dbReference type="NCBI Taxonomy" id="2664430"/>
    <lineage>
        <taxon>Bacteria</taxon>
        <taxon>Bacillati</taxon>
        <taxon>Actinomycetota</taxon>
        <taxon>Acidimicrobiia</taxon>
        <taxon>Acidimicrobiales</taxon>
        <taxon>Acidimicrobiaceae</taxon>
        <taxon>Acidiferrimicrobium</taxon>
    </lineage>
</organism>
<evidence type="ECO:0000313" key="3">
    <source>
        <dbReference type="Proteomes" id="UP000437736"/>
    </source>
</evidence>
<dbReference type="SUPFAM" id="SSF54593">
    <property type="entry name" value="Glyoxalase/Bleomycin resistance protein/Dihydroxybiphenyl dioxygenase"/>
    <property type="match status" value="1"/>
</dbReference>
<feature type="domain" description="VOC" evidence="1">
    <location>
        <begin position="1"/>
        <end position="112"/>
    </location>
</feature>
<dbReference type="Gene3D" id="3.10.180.10">
    <property type="entry name" value="2,3-Dihydroxybiphenyl 1,2-Dioxygenase, domain 1"/>
    <property type="match status" value="1"/>
</dbReference>
<dbReference type="InterPro" id="IPR037523">
    <property type="entry name" value="VOC_core"/>
</dbReference>
<dbReference type="Proteomes" id="UP000437736">
    <property type="component" value="Unassembled WGS sequence"/>
</dbReference>